<dbReference type="PANTHER" id="PTHR35182">
    <property type="entry name" value="PROTEIN CBG13762"/>
    <property type="match status" value="1"/>
</dbReference>
<dbReference type="Proteomes" id="UP001432027">
    <property type="component" value="Unassembled WGS sequence"/>
</dbReference>
<feature type="transmembrane region" description="Helical" evidence="1">
    <location>
        <begin position="28"/>
        <end position="47"/>
    </location>
</feature>
<keyword evidence="1" id="KW-1133">Transmembrane helix</keyword>
<sequence length="153" mass="16766">VISRRDCFVMTPHRGVLKGERREMVRALLIYTLIVSCVMGALMQYPIKEGEKLELSLGTNIRVWERNVDGKDQMMRHCGPTEKNVACGKWVDKNGSPVASGAIVLSDGTLVIEKVTKADAGSYSSPDELVRVTKTEDGGFSGVARSQINVIVQ</sequence>
<keyword evidence="1" id="KW-0812">Transmembrane</keyword>
<evidence type="ECO:0000313" key="2">
    <source>
        <dbReference type="EMBL" id="GMS96286.1"/>
    </source>
</evidence>
<name>A0AAV5TPL9_9BILA</name>
<feature type="non-terminal residue" evidence="2">
    <location>
        <position position="1"/>
    </location>
</feature>
<comment type="caution">
    <text evidence="2">The sequence shown here is derived from an EMBL/GenBank/DDBJ whole genome shotgun (WGS) entry which is preliminary data.</text>
</comment>
<keyword evidence="1" id="KW-0472">Membrane</keyword>
<dbReference type="EMBL" id="BTSX01000004">
    <property type="protein sequence ID" value="GMS96286.1"/>
    <property type="molecule type" value="Genomic_DNA"/>
</dbReference>
<dbReference type="PANTHER" id="PTHR35182:SF1">
    <property type="entry name" value="COLD-SHOCK PROTEIN-RELATED"/>
    <property type="match status" value="1"/>
</dbReference>
<dbReference type="AlphaFoldDB" id="A0AAV5TPL9"/>
<evidence type="ECO:0000256" key="1">
    <source>
        <dbReference type="SAM" id="Phobius"/>
    </source>
</evidence>
<keyword evidence="3" id="KW-1185">Reference proteome</keyword>
<evidence type="ECO:0000313" key="3">
    <source>
        <dbReference type="Proteomes" id="UP001432027"/>
    </source>
</evidence>
<accession>A0AAV5TPL9</accession>
<proteinExistence type="predicted"/>
<protein>
    <submittedName>
        <fullName evidence="2">Uncharacterized protein</fullName>
    </submittedName>
</protein>
<reference evidence="2" key="1">
    <citation type="submission" date="2023-10" db="EMBL/GenBank/DDBJ databases">
        <title>Genome assembly of Pristionchus species.</title>
        <authorList>
            <person name="Yoshida K."/>
            <person name="Sommer R.J."/>
        </authorList>
    </citation>
    <scope>NUCLEOTIDE SEQUENCE</scope>
    <source>
        <strain evidence="2">RS0144</strain>
    </source>
</reference>
<organism evidence="2 3">
    <name type="scientific">Pristionchus entomophagus</name>
    <dbReference type="NCBI Taxonomy" id="358040"/>
    <lineage>
        <taxon>Eukaryota</taxon>
        <taxon>Metazoa</taxon>
        <taxon>Ecdysozoa</taxon>
        <taxon>Nematoda</taxon>
        <taxon>Chromadorea</taxon>
        <taxon>Rhabditida</taxon>
        <taxon>Rhabditina</taxon>
        <taxon>Diplogasteromorpha</taxon>
        <taxon>Diplogasteroidea</taxon>
        <taxon>Neodiplogasteridae</taxon>
        <taxon>Pristionchus</taxon>
    </lineage>
</organism>
<gene>
    <name evidence="2" type="ORF">PENTCL1PPCAC_18461</name>
</gene>